<dbReference type="PRINTS" id="PR00792">
    <property type="entry name" value="PEPSIN"/>
</dbReference>
<dbReference type="GO" id="GO:0004190">
    <property type="term" value="F:aspartic-type endopeptidase activity"/>
    <property type="evidence" value="ECO:0007669"/>
    <property type="project" value="InterPro"/>
</dbReference>
<comment type="similarity">
    <text evidence="1">Belongs to the peptidase A1 family.</text>
</comment>
<feature type="domain" description="Peptidase A1" evidence="5">
    <location>
        <begin position="1"/>
        <end position="316"/>
    </location>
</feature>
<dbReference type="PANTHER" id="PTHR47966">
    <property type="entry name" value="BETA-SITE APP-CLEAVING ENZYME, ISOFORM A-RELATED"/>
    <property type="match status" value="1"/>
</dbReference>
<evidence type="ECO:0000256" key="2">
    <source>
        <dbReference type="PIRSR" id="PIRSR601461-1"/>
    </source>
</evidence>
<dbReference type="Gene3D" id="2.40.70.10">
    <property type="entry name" value="Acid Proteases"/>
    <property type="match status" value="2"/>
</dbReference>
<feature type="active site" evidence="2">
    <location>
        <position position="18"/>
    </location>
</feature>
<evidence type="ECO:0000259" key="5">
    <source>
        <dbReference type="PROSITE" id="PS51767"/>
    </source>
</evidence>
<keyword evidence="6" id="KW-0378">Hydrolase</keyword>
<evidence type="ECO:0000256" key="3">
    <source>
        <dbReference type="PIRSR" id="PIRSR601461-2"/>
    </source>
</evidence>
<keyword evidence="6" id="KW-0645">Protease</keyword>
<reference evidence="6 7" key="1">
    <citation type="submission" date="2016-04" db="EMBL/GenBank/DDBJ databases">
        <title>A degradative enzymes factory behind the ericoid mycorrhizal symbiosis.</title>
        <authorList>
            <consortium name="DOE Joint Genome Institute"/>
            <person name="Martino E."/>
            <person name="Morin E."/>
            <person name="Grelet G."/>
            <person name="Kuo A."/>
            <person name="Kohler A."/>
            <person name="Daghino S."/>
            <person name="Barry K."/>
            <person name="Choi C."/>
            <person name="Cichocki N."/>
            <person name="Clum A."/>
            <person name="Copeland A."/>
            <person name="Hainaut M."/>
            <person name="Haridas S."/>
            <person name="Labutti K."/>
            <person name="Lindquist E."/>
            <person name="Lipzen A."/>
            <person name="Khouja H.-R."/>
            <person name="Murat C."/>
            <person name="Ohm R."/>
            <person name="Olson A."/>
            <person name="Spatafora J."/>
            <person name="Veneault-Fourrey C."/>
            <person name="Henrissat B."/>
            <person name="Grigoriev I."/>
            <person name="Martin F."/>
            <person name="Perotto S."/>
        </authorList>
    </citation>
    <scope>NUCLEOTIDE SEQUENCE [LARGE SCALE GENOMIC DNA]</scope>
    <source>
        <strain evidence="6 7">F</strain>
    </source>
</reference>
<dbReference type="OrthoDB" id="771136at2759"/>
<feature type="disulfide bond" evidence="3">
    <location>
        <begin position="248"/>
        <end position="281"/>
    </location>
</feature>
<dbReference type="EMBL" id="KZ613947">
    <property type="protein sequence ID" value="PMD38664.1"/>
    <property type="molecule type" value="Genomic_DNA"/>
</dbReference>
<feature type="region of interest" description="Disordered" evidence="4">
    <location>
        <begin position="353"/>
        <end position="375"/>
    </location>
</feature>
<feature type="active site" evidence="2">
    <location>
        <position position="213"/>
    </location>
</feature>
<dbReference type="Pfam" id="PF00026">
    <property type="entry name" value="Asp"/>
    <property type="match status" value="1"/>
</dbReference>
<dbReference type="PROSITE" id="PS51767">
    <property type="entry name" value="PEPTIDASE_A1"/>
    <property type="match status" value="1"/>
</dbReference>
<dbReference type="SUPFAM" id="SSF50630">
    <property type="entry name" value="Acid proteases"/>
    <property type="match status" value="1"/>
</dbReference>
<accession>A0A2J6RJF7</accession>
<gene>
    <name evidence="6" type="ORF">L207DRAFT_407521</name>
</gene>
<dbReference type="GO" id="GO:0006508">
    <property type="term" value="P:proteolysis"/>
    <property type="evidence" value="ECO:0007669"/>
    <property type="project" value="UniProtKB-KW"/>
</dbReference>
<evidence type="ECO:0000256" key="4">
    <source>
        <dbReference type="SAM" id="MobiDB-lite"/>
    </source>
</evidence>
<dbReference type="InterPro" id="IPR001461">
    <property type="entry name" value="Aspartic_peptidase_A1"/>
</dbReference>
<dbReference type="STRING" id="1149755.A0A2J6RJF7"/>
<feature type="non-terminal residue" evidence="6">
    <location>
        <position position="1"/>
    </location>
</feature>
<feature type="non-terminal residue" evidence="6">
    <location>
        <position position="375"/>
    </location>
</feature>
<keyword evidence="3" id="KW-1015">Disulfide bond</keyword>
<evidence type="ECO:0000256" key="1">
    <source>
        <dbReference type="ARBA" id="ARBA00007447"/>
    </source>
</evidence>
<sequence>YFEVGVGTPPQLVDVQIDTGSSELWVNPTCSNAWNPYGCAENGFYKPASSSTKVLTPDTFSIQYGIGSASGLYVLDNIAMGSTYSIVAQRFGDASTSADQMEGIMGIGWGYGVDTNYFNVIDQLAAQGIIHSRAFSVDLASIDVAQGSIIFGGIDTMKYSGVLEKRPIIPYYQAPDFYPRYWIYMTSLGVTVPGSNSSVPVTTPTINQAIFPDSGSTFCYLPPALFTGLLSFFPSAVNQGNNEYTVPCALRNQAGTIDFGFGGTIIHVSYHEFFWFDGAECWLAAVPSTEFFLLGDSFMRSAYIVYDQDNANVLLAQAANCGSNITLITTGPNAVPSIIGGCTPSQSTIFSPSIAHTPTSASSSSSSTKSSSTSS</sequence>
<dbReference type="InterPro" id="IPR033121">
    <property type="entry name" value="PEPTIDASE_A1"/>
</dbReference>
<dbReference type="AlphaFoldDB" id="A0A2J6RJF7"/>
<organism evidence="6 7">
    <name type="scientific">Hyaloscypha variabilis (strain UAMH 11265 / GT02V1 / F)</name>
    <name type="common">Meliniomyces variabilis</name>
    <dbReference type="NCBI Taxonomy" id="1149755"/>
    <lineage>
        <taxon>Eukaryota</taxon>
        <taxon>Fungi</taxon>
        <taxon>Dikarya</taxon>
        <taxon>Ascomycota</taxon>
        <taxon>Pezizomycotina</taxon>
        <taxon>Leotiomycetes</taxon>
        <taxon>Helotiales</taxon>
        <taxon>Hyaloscyphaceae</taxon>
        <taxon>Hyaloscypha</taxon>
        <taxon>Hyaloscypha variabilis</taxon>
    </lineage>
</organism>
<dbReference type="Proteomes" id="UP000235786">
    <property type="component" value="Unassembled WGS sequence"/>
</dbReference>
<dbReference type="InterPro" id="IPR021109">
    <property type="entry name" value="Peptidase_aspartic_dom_sf"/>
</dbReference>
<name>A0A2J6RJF7_HYAVF</name>
<keyword evidence="7" id="KW-1185">Reference proteome</keyword>
<evidence type="ECO:0000313" key="7">
    <source>
        <dbReference type="Proteomes" id="UP000235786"/>
    </source>
</evidence>
<protein>
    <submittedName>
        <fullName evidence="6">Acid protease</fullName>
    </submittedName>
</protein>
<dbReference type="PANTHER" id="PTHR47966:SF65">
    <property type="entry name" value="ASPARTIC-TYPE ENDOPEPTIDASE"/>
    <property type="match status" value="1"/>
</dbReference>
<proteinExistence type="inferred from homology"/>
<evidence type="ECO:0000313" key="6">
    <source>
        <dbReference type="EMBL" id="PMD38664.1"/>
    </source>
</evidence>